<dbReference type="EMBL" id="JAAIUW010000010">
    <property type="protein sequence ID" value="KAF7812329.1"/>
    <property type="molecule type" value="Genomic_DNA"/>
</dbReference>
<accession>A0A834WCP6</accession>
<name>A0A834WCP6_9FABA</name>
<proteinExistence type="predicted"/>
<organism evidence="1 2">
    <name type="scientific">Senna tora</name>
    <dbReference type="NCBI Taxonomy" id="362788"/>
    <lineage>
        <taxon>Eukaryota</taxon>
        <taxon>Viridiplantae</taxon>
        <taxon>Streptophyta</taxon>
        <taxon>Embryophyta</taxon>
        <taxon>Tracheophyta</taxon>
        <taxon>Spermatophyta</taxon>
        <taxon>Magnoliopsida</taxon>
        <taxon>eudicotyledons</taxon>
        <taxon>Gunneridae</taxon>
        <taxon>Pentapetalae</taxon>
        <taxon>rosids</taxon>
        <taxon>fabids</taxon>
        <taxon>Fabales</taxon>
        <taxon>Fabaceae</taxon>
        <taxon>Caesalpinioideae</taxon>
        <taxon>Cassia clade</taxon>
        <taxon>Senna</taxon>
    </lineage>
</organism>
<evidence type="ECO:0000313" key="1">
    <source>
        <dbReference type="EMBL" id="KAF7812329.1"/>
    </source>
</evidence>
<reference evidence="1" key="1">
    <citation type="submission" date="2020-09" db="EMBL/GenBank/DDBJ databases">
        <title>Genome-Enabled Discovery of Anthraquinone Biosynthesis in Senna tora.</title>
        <authorList>
            <person name="Kang S.-H."/>
            <person name="Pandey R.P."/>
            <person name="Lee C.-M."/>
            <person name="Sim J.-S."/>
            <person name="Jeong J.-T."/>
            <person name="Choi B.-S."/>
            <person name="Jung M."/>
            <person name="Ginzburg D."/>
            <person name="Zhao K."/>
            <person name="Won S.Y."/>
            <person name="Oh T.-J."/>
            <person name="Yu Y."/>
            <person name="Kim N.-H."/>
            <person name="Lee O.R."/>
            <person name="Lee T.-H."/>
            <person name="Bashyal P."/>
            <person name="Kim T.-S."/>
            <person name="Lee W.-H."/>
            <person name="Kawkins C."/>
            <person name="Kim C.-K."/>
            <person name="Kim J.S."/>
            <person name="Ahn B.O."/>
            <person name="Rhee S.Y."/>
            <person name="Sohng J.K."/>
        </authorList>
    </citation>
    <scope>NUCLEOTIDE SEQUENCE</scope>
    <source>
        <tissue evidence="1">Leaf</tissue>
    </source>
</reference>
<dbReference type="AlphaFoldDB" id="A0A834WCP6"/>
<comment type="caution">
    <text evidence="1">The sequence shown here is derived from an EMBL/GenBank/DDBJ whole genome shotgun (WGS) entry which is preliminary data.</text>
</comment>
<protein>
    <submittedName>
        <fullName evidence="1">Uncharacterized protein</fullName>
    </submittedName>
</protein>
<evidence type="ECO:0000313" key="2">
    <source>
        <dbReference type="Proteomes" id="UP000634136"/>
    </source>
</evidence>
<gene>
    <name evidence="1" type="ORF">G2W53_033305</name>
</gene>
<keyword evidence="2" id="KW-1185">Reference proteome</keyword>
<dbReference type="Proteomes" id="UP000634136">
    <property type="component" value="Unassembled WGS sequence"/>
</dbReference>
<sequence length="19" mass="1863">MAPASPSSALSLSSLISPF</sequence>